<dbReference type="FunFam" id="3.40.605.10:FF:000005">
    <property type="entry name" value="Succinate-semialdehyde dehydrogenase I"/>
    <property type="match status" value="1"/>
</dbReference>
<name>A0A6J7IFL6_9ZZZZ</name>
<evidence type="ECO:0000256" key="1">
    <source>
        <dbReference type="ARBA" id="ARBA00009986"/>
    </source>
</evidence>
<dbReference type="GO" id="GO:0004777">
    <property type="term" value="F:succinate-semialdehyde dehydrogenase (NAD+) activity"/>
    <property type="evidence" value="ECO:0007669"/>
    <property type="project" value="TreeGrafter"/>
</dbReference>
<dbReference type="InterPro" id="IPR016162">
    <property type="entry name" value="Ald_DH_N"/>
</dbReference>
<dbReference type="EMBL" id="CAFBMR010000127">
    <property type="protein sequence ID" value="CAB4929700.1"/>
    <property type="molecule type" value="Genomic_DNA"/>
</dbReference>
<dbReference type="InterPro" id="IPR016161">
    <property type="entry name" value="Ald_DH/histidinol_DH"/>
</dbReference>
<dbReference type="InterPro" id="IPR016163">
    <property type="entry name" value="Ald_DH_C"/>
</dbReference>
<evidence type="ECO:0000256" key="2">
    <source>
        <dbReference type="ARBA" id="ARBA00023002"/>
    </source>
</evidence>
<dbReference type="AlphaFoldDB" id="A0A6J7IFL6"/>
<dbReference type="Gene3D" id="3.40.605.10">
    <property type="entry name" value="Aldehyde Dehydrogenase, Chain A, domain 1"/>
    <property type="match status" value="1"/>
</dbReference>
<dbReference type="GO" id="GO:0009450">
    <property type="term" value="P:gamma-aminobutyric acid catabolic process"/>
    <property type="evidence" value="ECO:0007669"/>
    <property type="project" value="TreeGrafter"/>
</dbReference>
<dbReference type="PANTHER" id="PTHR43353:SF5">
    <property type="entry name" value="SUCCINATE-SEMIALDEHYDE DEHYDROGENASE, MITOCHONDRIAL"/>
    <property type="match status" value="1"/>
</dbReference>
<dbReference type="Pfam" id="PF00171">
    <property type="entry name" value="Aldedh"/>
    <property type="match status" value="1"/>
</dbReference>
<dbReference type="InterPro" id="IPR050740">
    <property type="entry name" value="Aldehyde_DH_Superfamily"/>
</dbReference>
<dbReference type="InterPro" id="IPR015590">
    <property type="entry name" value="Aldehyde_DH_dom"/>
</dbReference>
<reference evidence="4" key="1">
    <citation type="submission" date="2020-05" db="EMBL/GenBank/DDBJ databases">
        <authorList>
            <person name="Chiriac C."/>
            <person name="Salcher M."/>
            <person name="Ghai R."/>
            <person name="Kavagutti S V."/>
        </authorList>
    </citation>
    <scope>NUCLEOTIDE SEQUENCE</scope>
</reference>
<evidence type="ECO:0000313" key="4">
    <source>
        <dbReference type="EMBL" id="CAB4929700.1"/>
    </source>
</evidence>
<dbReference type="Gene3D" id="3.40.309.10">
    <property type="entry name" value="Aldehyde Dehydrogenase, Chain A, domain 2"/>
    <property type="match status" value="1"/>
</dbReference>
<comment type="similarity">
    <text evidence="1">Belongs to the aldehyde dehydrogenase family.</text>
</comment>
<organism evidence="4">
    <name type="scientific">freshwater metagenome</name>
    <dbReference type="NCBI Taxonomy" id="449393"/>
    <lineage>
        <taxon>unclassified sequences</taxon>
        <taxon>metagenomes</taxon>
        <taxon>ecological metagenomes</taxon>
    </lineage>
</organism>
<evidence type="ECO:0000259" key="3">
    <source>
        <dbReference type="Pfam" id="PF00171"/>
    </source>
</evidence>
<keyword evidence="2" id="KW-0560">Oxidoreductase</keyword>
<dbReference type="FunFam" id="3.40.309.10:FF:000004">
    <property type="entry name" value="Succinate-semialdehyde dehydrogenase I"/>
    <property type="match status" value="1"/>
</dbReference>
<protein>
    <submittedName>
        <fullName evidence="4">Unannotated protein</fullName>
    </submittedName>
</protein>
<sequence>MKTYGNYIGGEWREPGASGTFAVINPATGETVAEVASATATDIRDSIDRAEAAMVDWAAMPAIERSHILRRAAAIMMGRVDELAEILTREQGKPLAQAKGEIAYGCGFIDWFAEEGRRAYGTTIPASVPDKRIIVVKQPIGISVAITPWNFPSVQLLRKLGAALAAGCPMIAKPAELTPLSSLEIARAFDEAGLPKGVFSVVCAAEPYEFTDIIMADPRVRAVSFTGSTEVGKLLMRRGADHVKKVSLELGGQAPTIVFEDADLDVVVAETMASKFRNMGQTCVSVNRIYVHESIIDELATRMQVAISQLQVGDGLHPNSTVGPLVEPAAVEKVERHVADAIAKGARVLQGGKRASGTDLKSDQFFEPTLLVGVDESMQVMQEETFGPVAPLVPFSDEKDVVARANGTPYGLSAYLFTRDINRAIRVTEALEFGTIGVNDSTFSAVQAPFGGFKESGLGREGGFLGLDEFMEYKFISIGNVR</sequence>
<proteinExistence type="inferred from homology"/>
<accession>A0A6J7IFL6</accession>
<dbReference type="CDD" id="cd07103">
    <property type="entry name" value="ALDH_F5_SSADH_GabD"/>
    <property type="match status" value="1"/>
</dbReference>
<gene>
    <name evidence="4" type="ORF">UFOPK3610_01873</name>
</gene>
<dbReference type="SUPFAM" id="SSF53720">
    <property type="entry name" value="ALDH-like"/>
    <property type="match status" value="1"/>
</dbReference>
<feature type="domain" description="Aldehyde dehydrogenase" evidence="3">
    <location>
        <begin position="13"/>
        <end position="476"/>
    </location>
</feature>
<dbReference type="PANTHER" id="PTHR43353">
    <property type="entry name" value="SUCCINATE-SEMIALDEHYDE DEHYDROGENASE, MITOCHONDRIAL"/>
    <property type="match status" value="1"/>
</dbReference>